<dbReference type="Proteomes" id="UP000024837">
    <property type="component" value="Unassembled WGS sequence"/>
</dbReference>
<keyword evidence="2" id="KW-0732">Signal</keyword>
<dbReference type="AlphaFoldDB" id="W7HWY2"/>
<evidence type="ECO:0000256" key="2">
    <source>
        <dbReference type="SAM" id="SignalP"/>
    </source>
</evidence>
<gene>
    <name evidence="3" type="ORF">DRE_06668</name>
</gene>
<sequence>MRCSVLSVTVLAALQFSFTLASRNGPDFYPLEAREIGEFEMLGREMIKNGVQKGGFDITADLERRAMSLNPRQSCSAGRAVRAEVRAGRPGSAAGTGAPRTMQPVARLMATFVGLDTCAAERDTAFFQEVNAAGTGCRAGSSGGGGSSVAADPTSAGSRVSEAPMPTSPPQSGNRGQLEYTWYTTRITWYYYYYYYVWISTIDVTSTRTSTITTTTTVSVFVTDSAAATSSFRAMAVVLSSSTPVQSSTEFEGPTPEPSPSTSSRLESTPIRSAETPDPTTATDNDAQPASGGANGGASVYIL</sequence>
<feature type="compositionally biased region" description="Low complexity" evidence="1">
    <location>
        <begin position="247"/>
        <end position="290"/>
    </location>
</feature>
<feature type="region of interest" description="Disordered" evidence="1">
    <location>
        <begin position="138"/>
        <end position="176"/>
    </location>
</feature>
<reference evidence="3 4" key="1">
    <citation type="submission" date="2013-05" db="EMBL/GenBank/DDBJ databases">
        <title>Drechslerella stenobrocha genome reveals carnivorous origination and mechanical trapping mechanism of predatory fungi.</title>
        <authorList>
            <person name="Liu X."/>
            <person name="Zhang W."/>
            <person name="Liu K."/>
        </authorList>
    </citation>
    <scope>NUCLEOTIDE SEQUENCE [LARGE SCALE GENOMIC DNA]</scope>
    <source>
        <strain evidence="3 4">248</strain>
    </source>
</reference>
<evidence type="ECO:0000256" key="1">
    <source>
        <dbReference type="SAM" id="MobiDB-lite"/>
    </source>
</evidence>
<dbReference type="HOGENOM" id="CLU_758680_0_0_1"/>
<protein>
    <submittedName>
        <fullName evidence="3">Uncharacterized protein</fullName>
    </submittedName>
</protein>
<evidence type="ECO:0000313" key="4">
    <source>
        <dbReference type="Proteomes" id="UP000024837"/>
    </source>
</evidence>
<keyword evidence="4" id="KW-1185">Reference proteome</keyword>
<dbReference type="EMBL" id="KI966439">
    <property type="protein sequence ID" value="EWC44587.1"/>
    <property type="molecule type" value="Genomic_DNA"/>
</dbReference>
<proteinExistence type="predicted"/>
<accession>W7HWY2</accession>
<feature type="region of interest" description="Disordered" evidence="1">
    <location>
        <begin position="243"/>
        <end position="303"/>
    </location>
</feature>
<organism evidence="3 4">
    <name type="scientific">Drechslerella stenobrocha 248</name>
    <dbReference type="NCBI Taxonomy" id="1043628"/>
    <lineage>
        <taxon>Eukaryota</taxon>
        <taxon>Fungi</taxon>
        <taxon>Dikarya</taxon>
        <taxon>Ascomycota</taxon>
        <taxon>Pezizomycotina</taxon>
        <taxon>Orbiliomycetes</taxon>
        <taxon>Orbiliales</taxon>
        <taxon>Orbiliaceae</taxon>
        <taxon>Drechslerella</taxon>
    </lineage>
</organism>
<name>W7HWY2_9PEZI</name>
<feature type="signal peptide" evidence="2">
    <location>
        <begin position="1"/>
        <end position="21"/>
    </location>
</feature>
<dbReference type="OrthoDB" id="5422601at2759"/>
<evidence type="ECO:0000313" key="3">
    <source>
        <dbReference type="EMBL" id="EWC44587.1"/>
    </source>
</evidence>
<feature type="chain" id="PRO_5004895747" evidence="2">
    <location>
        <begin position="22"/>
        <end position="303"/>
    </location>
</feature>